<evidence type="ECO:0000256" key="6">
    <source>
        <dbReference type="ARBA" id="ARBA00022989"/>
    </source>
</evidence>
<keyword evidence="6 8" id="KW-1133">Transmembrane helix</keyword>
<feature type="transmembrane region" description="Helical" evidence="8">
    <location>
        <begin position="448"/>
        <end position="467"/>
    </location>
</feature>
<keyword evidence="10" id="KW-1185">Reference proteome</keyword>
<dbReference type="AlphaFoldDB" id="A0A7H1MBQ9"/>
<dbReference type="Proteomes" id="UP000516412">
    <property type="component" value="Chromosome"/>
</dbReference>
<evidence type="ECO:0000256" key="3">
    <source>
        <dbReference type="ARBA" id="ARBA00022448"/>
    </source>
</evidence>
<dbReference type="InterPro" id="IPR000522">
    <property type="entry name" value="ABC_transptr_permease_BtuC"/>
</dbReference>
<keyword evidence="3" id="KW-0813">Transport</keyword>
<evidence type="ECO:0000256" key="2">
    <source>
        <dbReference type="ARBA" id="ARBA00007935"/>
    </source>
</evidence>
<feature type="transmembrane region" description="Helical" evidence="8">
    <location>
        <begin position="520"/>
        <end position="546"/>
    </location>
</feature>
<feature type="transmembrane region" description="Helical" evidence="8">
    <location>
        <begin position="352"/>
        <end position="370"/>
    </location>
</feature>
<accession>A0A7H1MBQ9</accession>
<feature type="transmembrane region" description="Helical" evidence="8">
    <location>
        <begin position="64"/>
        <end position="81"/>
    </location>
</feature>
<feature type="transmembrane region" description="Helical" evidence="8">
    <location>
        <begin position="238"/>
        <end position="268"/>
    </location>
</feature>
<sequence length="658" mass="68295">MLKQTDFFRRPARALMAALAALALVSGLWILKLQWVWPWPLLFAAPDTLPLGALAVQQNTLPRMAMALLAGGGLAAAAMLMQQVLRNPLAADSTLAVAGGAQLALLAAGVFFPALLLHGTFAVAFAGAAAALSAVLALSARREMMPVTVVLAGLVVSLYLGSVSGIITLFYSEEARAVMQWGSGSLVQDSWHDSLGLLWRLAAAAAALSLLLKPLNIMSLSDDQAAALGVPVKAVRTAALALAAFVCATVVGMVGMMGFVGLAAAAAVRQAGVRTLPARLWASFAAGGLMLLATDNALVLLEHYYGIALPAGALAALIGAPLLLWLMARMPARPAFQTASGGKTAPLRASPWLRYSPWLLLPAAALALLAGNGANGWHIDTDPAVWALRYPRLLLAAGCGIMLATVGVLLQRLTQNPMASPELLGISSATALGAMTAVMIFGTTSGSALFWFAGGAAALLALGLMMWLNRKNGLQPEKVLLTGMALAALSDAAIRTWSAMGDYRTQQLLIWLSGSTYHTTPLLSLAVAALACLLLVAVLPLSKWLALLSLDSVVAQSAGVNVKRARLVLILLSALLTAAATLTVGPLSFAGLLAPHLAAMLGARLPKQQLLYGALLGALMMALADWLGRQLAFPYEIPAGLTATLIGGAYFMVLVRKL</sequence>
<evidence type="ECO:0000256" key="7">
    <source>
        <dbReference type="ARBA" id="ARBA00023136"/>
    </source>
</evidence>
<evidence type="ECO:0000313" key="9">
    <source>
        <dbReference type="EMBL" id="QNT59074.1"/>
    </source>
</evidence>
<dbReference type="Gene3D" id="1.10.3470.10">
    <property type="entry name" value="ABC transporter involved in vitamin B12 uptake, BtuC"/>
    <property type="match status" value="2"/>
</dbReference>
<feature type="transmembrane region" description="Helical" evidence="8">
    <location>
        <begin position="147"/>
        <end position="171"/>
    </location>
</feature>
<feature type="transmembrane region" description="Helical" evidence="8">
    <location>
        <begin position="12"/>
        <end position="31"/>
    </location>
</feature>
<dbReference type="SUPFAM" id="SSF81345">
    <property type="entry name" value="ABC transporter involved in vitamin B12 uptake, BtuC"/>
    <property type="match status" value="2"/>
</dbReference>
<feature type="transmembrane region" description="Helical" evidence="8">
    <location>
        <begin position="423"/>
        <end position="442"/>
    </location>
</feature>
<reference evidence="9" key="1">
    <citation type="submission" date="2024-06" db="EMBL/GenBank/DDBJ databases">
        <title>Complete Genome Sequence of mouse commensal type strain Neisseria musculi.</title>
        <authorList>
            <person name="Thapa E."/>
            <person name="Aluvathingal J."/>
            <person name="Nadendla S."/>
            <person name="Mehta A."/>
            <person name="Tettelin H."/>
            <person name="Weyand N.J."/>
        </authorList>
    </citation>
    <scope>NUCLEOTIDE SEQUENCE</scope>
    <source>
        <strain evidence="9">NW831</strain>
    </source>
</reference>
<dbReference type="Pfam" id="PF01032">
    <property type="entry name" value="FecCD"/>
    <property type="match status" value="2"/>
</dbReference>
<comment type="similarity">
    <text evidence="2">Belongs to the binding-protein-dependent transport system permease family. FecCD subfamily.</text>
</comment>
<proteinExistence type="inferred from homology"/>
<dbReference type="RefSeq" id="WP_187000543.1">
    <property type="nucleotide sequence ID" value="NZ_CP060414.2"/>
</dbReference>
<feature type="transmembrane region" description="Helical" evidence="8">
    <location>
        <begin position="280"/>
        <end position="301"/>
    </location>
</feature>
<comment type="subcellular location">
    <subcellularLocation>
        <location evidence="1">Cell membrane</location>
        <topology evidence="1">Multi-pass membrane protein</topology>
    </subcellularLocation>
</comment>
<keyword evidence="4" id="KW-1003">Cell membrane</keyword>
<feature type="transmembrane region" description="Helical" evidence="8">
    <location>
        <begin position="610"/>
        <end position="628"/>
    </location>
</feature>
<feature type="transmembrane region" description="Helical" evidence="8">
    <location>
        <begin position="307"/>
        <end position="328"/>
    </location>
</feature>
<name>A0A7H1MBQ9_9NEIS</name>
<dbReference type="GO" id="GO:0033214">
    <property type="term" value="P:siderophore-iron import into cell"/>
    <property type="evidence" value="ECO:0007669"/>
    <property type="project" value="TreeGrafter"/>
</dbReference>
<evidence type="ECO:0000256" key="1">
    <source>
        <dbReference type="ARBA" id="ARBA00004651"/>
    </source>
</evidence>
<feature type="transmembrane region" description="Helical" evidence="8">
    <location>
        <begin position="635"/>
        <end position="655"/>
    </location>
</feature>
<evidence type="ECO:0000256" key="4">
    <source>
        <dbReference type="ARBA" id="ARBA00022475"/>
    </source>
</evidence>
<dbReference type="GO" id="GO:0022857">
    <property type="term" value="F:transmembrane transporter activity"/>
    <property type="evidence" value="ECO:0007669"/>
    <property type="project" value="InterPro"/>
</dbReference>
<dbReference type="NCBIfam" id="NF007866">
    <property type="entry name" value="PRK10577.1-2"/>
    <property type="match status" value="1"/>
</dbReference>
<dbReference type="EMBL" id="CP060414">
    <property type="protein sequence ID" value="QNT59074.1"/>
    <property type="molecule type" value="Genomic_DNA"/>
</dbReference>
<protein>
    <submittedName>
        <fullName evidence="9">FecCD transport family protein</fullName>
    </submittedName>
</protein>
<evidence type="ECO:0000256" key="8">
    <source>
        <dbReference type="SAM" id="Phobius"/>
    </source>
</evidence>
<feature type="transmembrane region" description="Helical" evidence="8">
    <location>
        <begin position="93"/>
        <end position="115"/>
    </location>
</feature>
<organism evidence="9 10">
    <name type="scientific">Neisseria musculi</name>
    <dbReference type="NCBI Taxonomy" id="1815583"/>
    <lineage>
        <taxon>Bacteria</taxon>
        <taxon>Pseudomonadati</taxon>
        <taxon>Pseudomonadota</taxon>
        <taxon>Betaproteobacteria</taxon>
        <taxon>Neisseriales</taxon>
        <taxon>Neisseriaceae</taxon>
        <taxon>Neisseria</taxon>
    </lineage>
</organism>
<feature type="transmembrane region" description="Helical" evidence="8">
    <location>
        <begin position="121"/>
        <end position="140"/>
    </location>
</feature>
<gene>
    <name evidence="9" type="ORF">H7A79_2538</name>
</gene>
<evidence type="ECO:0000313" key="10">
    <source>
        <dbReference type="Proteomes" id="UP000516412"/>
    </source>
</evidence>
<feature type="transmembrane region" description="Helical" evidence="8">
    <location>
        <begin position="567"/>
        <end position="590"/>
    </location>
</feature>
<dbReference type="KEGG" id="nmus:H7A79_2538"/>
<dbReference type="PANTHER" id="PTHR30472:SF37">
    <property type="entry name" value="FE(3+) DICITRATE TRANSPORT SYSTEM PERMEASE PROTEIN FECD-RELATED"/>
    <property type="match status" value="1"/>
</dbReference>
<evidence type="ECO:0000256" key="5">
    <source>
        <dbReference type="ARBA" id="ARBA00022692"/>
    </source>
</evidence>
<dbReference type="PANTHER" id="PTHR30472">
    <property type="entry name" value="FERRIC ENTEROBACTIN TRANSPORT SYSTEM PERMEASE PROTEIN"/>
    <property type="match status" value="1"/>
</dbReference>
<keyword evidence="5 8" id="KW-0812">Transmembrane</keyword>
<keyword evidence="7 8" id="KW-0472">Membrane</keyword>
<dbReference type="CDD" id="cd06550">
    <property type="entry name" value="TM_ABC_iron-siderophores_like"/>
    <property type="match status" value="1"/>
</dbReference>
<dbReference type="InterPro" id="IPR037294">
    <property type="entry name" value="ABC_BtuC-like"/>
</dbReference>
<dbReference type="GO" id="GO:0005886">
    <property type="term" value="C:plasma membrane"/>
    <property type="evidence" value="ECO:0007669"/>
    <property type="project" value="UniProtKB-SubCell"/>
</dbReference>
<feature type="transmembrane region" description="Helical" evidence="8">
    <location>
        <begin position="390"/>
        <end position="411"/>
    </location>
</feature>